<evidence type="ECO:0000256" key="1">
    <source>
        <dbReference type="ARBA" id="ARBA00009670"/>
    </source>
</evidence>
<dbReference type="InterPro" id="IPR011009">
    <property type="entry name" value="Kinase-like_dom_sf"/>
</dbReference>
<dbReference type="CDD" id="cd13971">
    <property type="entry name" value="ADCK2-like"/>
    <property type="match status" value="1"/>
</dbReference>
<dbReference type="GO" id="GO:0005739">
    <property type="term" value="C:mitochondrion"/>
    <property type="evidence" value="ECO:0007669"/>
    <property type="project" value="TreeGrafter"/>
</dbReference>
<dbReference type="GO" id="GO:0005524">
    <property type="term" value="F:ATP binding"/>
    <property type="evidence" value="ECO:0007669"/>
    <property type="project" value="InterPro"/>
</dbReference>
<dbReference type="EMBL" id="CP115611">
    <property type="protein sequence ID" value="WBW71236.1"/>
    <property type="molecule type" value="Genomic_DNA"/>
</dbReference>
<reference evidence="4 5" key="1">
    <citation type="journal article" date="2023" name="G3 (Bethesda)">
        <title>A high-quality reference genome for the fission yeast Schizosaccharomyces osmophilus.</title>
        <authorList>
            <person name="Jia G.S."/>
            <person name="Zhang W.C."/>
            <person name="Liang Y."/>
            <person name="Liu X.H."/>
            <person name="Rhind N."/>
            <person name="Pidoux A."/>
            <person name="Brysch-Herzberg M."/>
            <person name="Du L.L."/>
        </authorList>
    </citation>
    <scope>NUCLEOTIDE SEQUENCE [LARGE SCALE GENOMIC DNA]</scope>
    <source>
        <strain evidence="4 5">CBS 15793</strain>
    </source>
</reference>
<keyword evidence="4" id="KW-0418">Kinase</keyword>
<comment type="similarity">
    <text evidence="1">Belongs to the protein kinase superfamily. ADCK protein kinase family.</text>
</comment>
<gene>
    <name evidence="4" type="ORF">SOMG_00582</name>
</gene>
<accession>A0AAF0AT14</accession>
<feature type="transmembrane region" description="Helical" evidence="2">
    <location>
        <begin position="97"/>
        <end position="116"/>
    </location>
</feature>
<dbReference type="InterPro" id="IPR000719">
    <property type="entry name" value="Prot_kinase_dom"/>
</dbReference>
<dbReference type="Pfam" id="PF03109">
    <property type="entry name" value="ABC1"/>
    <property type="match status" value="2"/>
</dbReference>
<dbReference type="GO" id="GO:0004672">
    <property type="term" value="F:protein kinase activity"/>
    <property type="evidence" value="ECO:0007669"/>
    <property type="project" value="InterPro"/>
</dbReference>
<dbReference type="PANTHER" id="PTHR45890:SF1">
    <property type="entry name" value="AARF DOMAIN CONTAINING KINASE 2"/>
    <property type="match status" value="1"/>
</dbReference>
<evidence type="ECO:0000256" key="2">
    <source>
        <dbReference type="SAM" id="Phobius"/>
    </source>
</evidence>
<keyword evidence="4" id="KW-0808">Transferase</keyword>
<sequence>MFLYSQRNSKYFLASPRNIIVPLRTLPKYNYESRLFSFMSAESVLFQKKKPSSLENALQAFTHVHCTDVGQQTPVAFTRKYATQLRPSNPQRSNRRLFSTLLITIPVTLSGCVLAYKMWEHLYQKREQQPSLAPSLDYKVTEIRDKSFLGKVKLVLLLCRRITYLFLVFFPISLTAPLVYLLYLSPFQRFSVVIFSLWVKLLVRQLEKAGATFIKLGQWAATRTDLFPPDLCNQLSKFHSHVTPHSFNHTEKVIKESFNVDSISDVFEDFLPIPIGVGSIAQVYTANLKHDCARNEESSSVLPNEGKLKSFMFFQRKPAQDLHKKVAVKVLHPNVGLNISLDLIILEILANFFDFIPTMKWLSFPEEVKVFGDMLNQQLDLRHEARNLIQFRKNFDKNQYVEFPMVYENYTKDQVLVEEFIPGIPLSMFLRHRDGPFNKVLANVGNSSLFQMLILNNFTHADLHSGNIIVGFKKGSTFSGNLEVSENDLCSKLMSSNDEEWKSTMQYLQDIGYHPFLTYLDAGLVTKLSPQDLQNFIDLFQAVLTFQGYEAGLLMVERSRQTEHVRNKEVFALKMEHLLNDIQKNTLSLKSLQIGTILQEVMTMSREHHVRIEANFANTVLSILLMEGAGRQLYPDMDLLNNATPFLRAASARRDISIQSPMIKIWLALEARQFLLLSTSKETVEAWIKADMISPNI</sequence>
<dbReference type="RefSeq" id="XP_056035479.1">
    <property type="nucleotide sequence ID" value="XM_056179376.1"/>
</dbReference>
<keyword evidence="2" id="KW-0812">Transmembrane</keyword>
<evidence type="ECO:0000313" key="4">
    <source>
        <dbReference type="EMBL" id="WBW71236.1"/>
    </source>
</evidence>
<keyword evidence="5" id="KW-1185">Reference proteome</keyword>
<organism evidence="4 5">
    <name type="scientific">Schizosaccharomyces osmophilus</name>
    <dbReference type="NCBI Taxonomy" id="2545709"/>
    <lineage>
        <taxon>Eukaryota</taxon>
        <taxon>Fungi</taxon>
        <taxon>Dikarya</taxon>
        <taxon>Ascomycota</taxon>
        <taxon>Taphrinomycotina</taxon>
        <taxon>Schizosaccharomycetes</taxon>
        <taxon>Schizosaccharomycetales</taxon>
        <taxon>Schizosaccharomycetaceae</taxon>
        <taxon>Schizosaccharomyces</taxon>
    </lineage>
</organism>
<name>A0AAF0AT14_9SCHI</name>
<evidence type="ECO:0000259" key="3">
    <source>
        <dbReference type="PROSITE" id="PS50011"/>
    </source>
</evidence>
<dbReference type="AlphaFoldDB" id="A0AAF0AT14"/>
<keyword evidence="2" id="KW-0472">Membrane</keyword>
<dbReference type="PANTHER" id="PTHR45890">
    <property type="entry name" value="AARF DOMAIN CONTAINING KINASE 2 (PREDICTED)"/>
    <property type="match status" value="1"/>
</dbReference>
<dbReference type="InterPro" id="IPR044095">
    <property type="entry name" value="ADCK2_dom"/>
</dbReference>
<dbReference type="InterPro" id="IPR052402">
    <property type="entry name" value="ADCK_kinase"/>
</dbReference>
<dbReference type="KEGG" id="som:SOMG_00582"/>
<dbReference type="InterPro" id="IPR004147">
    <property type="entry name" value="ABC1_dom"/>
</dbReference>
<feature type="transmembrane region" description="Helical" evidence="2">
    <location>
        <begin position="154"/>
        <end position="174"/>
    </location>
</feature>
<protein>
    <submittedName>
        <fullName evidence="4">Mitochondrial membrane ABC1 kinase family protein</fullName>
    </submittedName>
</protein>
<dbReference type="GeneID" id="80874065"/>
<dbReference type="SUPFAM" id="SSF56112">
    <property type="entry name" value="Protein kinase-like (PK-like)"/>
    <property type="match status" value="1"/>
</dbReference>
<keyword evidence="2" id="KW-1133">Transmembrane helix</keyword>
<dbReference type="Proteomes" id="UP001212411">
    <property type="component" value="Chromosome 1"/>
</dbReference>
<evidence type="ECO:0000313" key="5">
    <source>
        <dbReference type="Proteomes" id="UP001212411"/>
    </source>
</evidence>
<feature type="domain" description="Protein kinase" evidence="3">
    <location>
        <begin position="269"/>
        <end position="647"/>
    </location>
</feature>
<dbReference type="PROSITE" id="PS50011">
    <property type="entry name" value="PROTEIN_KINASE_DOM"/>
    <property type="match status" value="1"/>
</dbReference>
<proteinExistence type="inferred from homology"/>